<sequence length="95" mass="9731">MFISFVAGNYIKFSCLTALGKSNSLISGANWRVATGGEAGGGRVTRSIAGGLLPLAGTGGLLCSPAVFTPVKLLTPTPSFTQATVAIITFERQPE</sequence>
<gene>
    <name evidence="1" type="ORF">RG47T_1336</name>
</gene>
<reference evidence="1 2" key="1">
    <citation type="submission" date="2016-11" db="EMBL/GenBank/DDBJ databases">
        <title>Whole Genome Sequencing of Mucilaginibacter polytrichastri RG4-7(T) isolated from the moss sample.</title>
        <authorList>
            <person name="Li Y."/>
        </authorList>
    </citation>
    <scope>NUCLEOTIDE SEQUENCE [LARGE SCALE GENOMIC DNA]</scope>
    <source>
        <strain evidence="1 2">RG4-7</strain>
    </source>
</reference>
<dbReference type="Proteomes" id="UP000186720">
    <property type="component" value="Unassembled WGS sequence"/>
</dbReference>
<comment type="caution">
    <text evidence="1">The sequence shown here is derived from an EMBL/GenBank/DDBJ whole genome shotgun (WGS) entry which is preliminary data.</text>
</comment>
<proteinExistence type="predicted"/>
<evidence type="ECO:0000313" key="2">
    <source>
        <dbReference type="Proteomes" id="UP000186720"/>
    </source>
</evidence>
<dbReference type="EMBL" id="MPPL01000001">
    <property type="protein sequence ID" value="OKS85890.1"/>
    <property type="molecule type" value="Genomic_DNA"/>
</dbReference>
<name>A0A1Q5ZVW2_9SPHI</name>
<dbReference type="AlphaFoldDB" id="A0A1Q5ZVW2"/>
<organism evidence="1 2">
    <name type="scientific">Mucilaginibacter polytrichastri</name>
    <dbReference type="NCBI Taxonomy" id="1302689"/>
    <lineage>
        <taxon>Bacteria</taxon>
        <taxon>Pseudomonadati</taxon>
        <taxon>Bacteroidota</taxon>
        <taxon>Sphingobacteriia</taxon>
        <taxon>Sphingobacteriales</taxon>
        <taxon>Sphingobacteriaceae</taxon>
        <taxon>Mucilaginibacter</taxon>
    </lineage>
</organism>
<dbReference type="RefSeq" id="WP_139235647.1">
    <property type="nucleotide sequence ID" value="NZ_FPAM01000002.1"/>
</dbReference>
<accession>A0A1Q5ZVW2</accession>
<keyword evidence="2" id="KW-1185">Reference proteome</keyword>
<protein>
    <submittedName>
        <fullName evidence="1">Uncharacterized protein</fullName>
    </submittedName>
</protein>
<evidence type="ECO:0000313" key="1">
    <source>
        <dbReference type="EMBL" id="OKS85890.1"/>
    </source>
</evidence>